<feature type="compositionally biased region" description="Polar residues" evidence="15">
    <location>
        <begin position="1110"/>
        <end position="1137"/>
    </location>
</feature>
<dbReference type="SUPFAM" id="SSF117839">
    <property type="entry name" value="WWE domain"/>
    <property type="match status" value="1"/>
</dbReference>
<dbReference type="SMART" id="SM00678">
    <property type="entry name" value="WWE"/>
    <property type="match status" value="1"/>
</dbReference>
<feature type="compositionally biased region" description="Polar residues" evidence="15">
    <location>
        <begin position="73"/>
        <end position="86"/>
    </location>
</feature>
<dbReference type="PROSITE" id="PS50918">
    <property type="entry name" value="WWE"/>
    <property type="match status" value="1"/>
</dbReference>
<keyword evidence="6 13" id="KW-0808">Transferase</keyword>
<feature type="coiled-coil region" evidence="14">
    <location>
        <begin position="1797"/>
        <end position="1824"/>
    </location>
</feature>
<keyword evidence="7" id="KW-0227">DNA damage</keyword>
<feature type="region of interest" description="Disordered" evidence="15">
    <location>
        <begin position="368"/>
        <end position="413"/>
    </location>
</feature>
<feature type="compositionally biased region" description="Basic residues" evidence="15">
    <location>
        <begin position="216"/>
        <end position="226"/>
    </location>
</feature>
<keyword evidence="11" id="KW-0539">Nucleus</keyword>
<name>A0AAV8Z397_9CUCU</name>
<accession>A0AAV8Z397</accession>
<dbReference type="SUPFAM" id="SSF48371">
    <property type="entry name" value="ARM repeat"/>
    <property type="match status" value="1"/>
</dbReference>
<feature type="compositionally biased region" description="Basic and acidic residues" evidence="15">
    <location>
        <begin position="185"/>
        <end position="215"/>
    </location>
</feature>
<dbReference type="PANTHER" id="PTHR45670:SF13">
    <property type="entry name" value="E3 UBIQUITIN-PROTEIN LIGASE TRIP12"/>
    <property type="match status" value="1"/>
</dbReference>
<dbReference type="Pfam" id="PF00632">
    <property type="entry name" value="HECT"/>
    <property type="match status" value="1"/>
</dbReference>
<evidence type="ECO:0000259" key="17">
    <source>
        <dbReference type="PROSITE" id="PS50918"/>
    </source>
</evidence>
<evidence type="ECO:0000256" key="14">
    <source>
        <dbReference type="SAM" id="Coils"/>
    </source>
</evidence>
<evidence type="ECO:0000256" key="1">
    <source>
        <dbReference type="ARBA" id="ARBA00000885"/>
    </source>
</evidence>
<feature type="region of interest" description="Disordered" evidence="15">
    <location>
        <begin position="244"/>
        <end position="326"/>
    </location>
</feature>
<gene>
    <name evidence="18" type="ORF">NQ314_006405</name>
</gene>
<feature type="compositionally biased region" description="Polar residues" evidence="15">
    <location>
        <begin position="1521"/>
        <end position="1531"/>
    </location>
</feature>
<evidence type="ECO:0000256" key="5">
    <source>
        <dbReference type="ARBA" id="ARBA00022553"/>
    </source>
</evidence>
<dbReference type="InterPro" id="IPR057948">
    <property type="entry name" value="TPR_TRIP12_N"/>
</dbReference>
<dbReference type="Proteomes" id="UP001162156">
    <property type="component" value="Unassembled WGS sequence"/>
</dbReference>
<evidence type="ECO:0000313" key="19">
    <source>
        <dbReference type="Proteomes" id="UP001162156"/>
    </source>
</evidence>
<keyword evidence="5" id="KW-0597">Phosphoprotein</keyword>
<evidence type="ECO:0000256" key="12">
    <source>
        <dbReference type="PROSITE-ProRule" id="PRU00104"/>
    </source>
</evidence>
<feature type="domain" description="WWE" evidence="17">
    <location>
        <begin position="765"/>
        <end position="841"/>
    </location>
</feature>
<feature type="domain" description="HECT" evidence="16">
    <location>
        <begin position="1649"/>
        <end position="1976"/>
    </location>
</feature>
<dbReference type="Pfam" id="PF02825">
    <property type="entry name" value="WWE"/>
    <property type="match status" value="1"/>
</dbReference>
<keyword evidence="14" id="KW-0175">Coiled coil</keyword>
<organism evidence="18 19">
    <name type="scientific">Rhamnusium bicolor</name>
    <dbReference type="NCBI Taxonomy" id="1586634"/>
    <lineage>
        <taxon>Eukaryota</taxon>
        <taxon>Metazoa</taxon>
        <taxon>Ecdysozoa</taxon>
        <taxon>Arthropoda</taxon>
        <taxon>Hexapoda</taxon>
        <taxon>Insecta</taxon>
        <taxon>Pterygota</taxon>
        <taxon>Neoptera</taxon>
        <taxon>Endopterygota</taxon>
        <taxon>Coleoptera</taxon>
        <taxon>Polyphaga</taxon>
        <taxon>Cucujiformia</taxon>
        <taxon>Chrysomeloidea</taxon>
        <taxon>Cerambycidae</taxon>
        <taxon>Lepturinae</taxon>
        <taxon>Rhagiini</taxon>
        <taxon>Rhamnusium</taxon>
    </lineage>
</organism>
<feature type="compositionally biased region" description="Low complexity" evidence="15">
    <location>
        <begin position="1155"/>
        <end position="1168"/>
    </location>
</feature>
<dbReference type="GO" id="GO:0043161">
    <property type="term" value="P:proteasome-mediated ubiquitin-dependent protein catabolic process"/>
    <property type="evidence" value="ECO:0007669"/>
    <property type="project" value="TreeGrafter"/>
</dbReference>
<comment type="subcellular location">
    <subcellularLocation>
        <location evidence="2">Nucleus</location>
        <location evidence="2">Nucleoplasm</location>
    </subcellularLocation>
</comment>
<dbReference type="InterPro" id="IPR045322">
    <property type="entry name" value="HECTD1/TRIP12-like"/>
</dbReference>
<dbReference type="GO" id="GO:0008270">
    <property type="term" value="F:zinc ion binding"/>
    <property type="evidence" value="ECO:0007669"/>
    <property type="project" value="InterPro"/>
</dbReference>
<feature type="compositionally biased region" description="Polar residues" evidence="15">
    <location>
        <begin position="266"/>
        <end position="286"/>
    </location>
</feature>
<evidence type="ECO:0000259" key="16">
    <source>
        <dbReference type="PROSITE" id="PS50237"/>
    </source>
</evidence>
<dbReference type="GO" id="GO:0000209">
    <property type="term" value="P:protein polyubiquitination"/>
    <property type="evidence" value="ECO:0007669"/>
    <property type="project" value="TreeGrafter"/>
</dbReference>
<proteinExistence type="inferred from homology"/>
<comment type="caution">
    <text evidence="12">Lacks conserved residue(s) required for the propagation of feature annotation.</text>
</comment>
<feature type="compositionally biased region" description="Low complexity" evidence="15">
    <location>
        <begin position="395"/>
        <end position="406"/>
    </location>
</feature>
<feature type="region of interest" description="Disordered" evidence="15">
    <location>
        <begin position="1"/>
        <end position="230"/>
    </location>
</feature>
<evidence type="ECO:0000256" key="3">
    <source>
        <dbReference type="ARBA" id="ARBA00004906"/>
    </source>
</evidence>
<comment type="pathway">
    <text evidence="3 13">Protein modification; protein ubiquitination.</text>
</comment>
<dbReference type="Gene3D" id="3.30.2410.10">
    <property type="entry name" value="Hect, E3 ligase catalytic domain"/>
    <property type="match status" value="1"/>
</dbReference>
<evidence type="ECO:0000256" key="15">
    <source>
        <dbReference type="SAM" id="MobiDB-lite"/>
    </source>
</evidence>
<protein>
    <recommendedName>
        <fullName evidence="13">E3 ubiquitin-protein ligase</fullName>
        <ecNumber evidence="13">2.3.2.26</ecNumber>
    </recommendedName>
</protein>
<dbReference type="InterPro" id="IPR000569">
    <property type="entry name" value="HECT_dom"/>
</dbReference>
<feature type="compositionally biased region" description="Polar residues" evidence="15">
    <location>
        <begin position="1024"/>
        <end position="1062"/>
    </location>
</feature>
<evidence type="ECO:0000256" key="10">
    <source>
        <dbReference type="ARBA" id="ARBA00023204"/>
    </source>
</evidence>
<feature type="region of interest" description="Disordered" evidence="15">
    <location>
        <begin position="987"/>
        <end position="1173"/>
    </location>
</feature>
<dbReference type="SMART" id="SM00119">
    <property type="entry name" value="HECTc"/>
    <property type="match status" value="1"/>
</dbReference>
<keyword evidence="19" id="KW-1185">Reference proteome</keyword>
<dbReference type="Gene3D" id="3.30.2160.10">
    <property type="entry name" value="Hect, E3 ligase catalytic domain"/>
    <property type="match status" value="1"/>
</dbReference>
<dbReference type="FunFam" id="3.90.1750.10:FF:000006">
    <property type="entry name" value="E3 ubiquitin-protein ligase TRIP12 isoform X1"/>
    <property type="match status" value="1"/>
</dbReference>
<dbReference type="FunFam" id="1.25.10.10:FF:000018">
    <property type="entry name" value="E3 ubiquitin-protein ligase TRIP12 isoform X3"/>
    <property type="match status" value="1"/>
</dbReference>
<evidence type="ECO:0000256" key="8">
    <source>
        <dbReference type="ARBA" id="ARBA00022786"/>
    </source>
</evidence>
<dbReference type="InterPro" id="IPR037197">
    <property type="entry name" value="WWE_dom_sf"/>
</dbReference>
<dbReference type="Pfam" id="PF25579">
    <property type="entry name" value="TPR_TRIP12_N"/>
    <property type="match status" value="1"/>
</dbReference>
<evidence type="ECO:0000256" key="7">
    <source>
        <dbReference type="ARBA" id="ARBA00022763"/>
    </source>
</evidence>
<dbReference type="FunFam" id="3.30.2160.10:FF:000013">
    <property type="entry name" value="E3 ubiquitin-protein ligase TRIP12 isoform X1"/>
    <property type="match status" value="1"/>
</dbReference>
<dbReference type="PROSITE" id="PS50237">
    <property type="entry name" value="HECT"/>
    <property type="match status" value="1"/>
</dbReference>
<comment type="catalytic activity">
    <reaction evidence="1 13">
        <text>S-ubiquitinyl-[E2 ubiquitin-conjugating enzyme]-L-cysteine + [acceptor protein]-L-lysine = [E2 ubiquitin-conjugating enzyme]-L-cysteine + N(6)-ubiquitinyl-[acceptor protein]-L-lysine.</text>
        <dbReference type="EC" id="2.3.2.26"/>
    </reaction>
</comment>
<dbReference type="Gene3D" id="3.90.1750.10">
    <property type="entry name" value="Hect, E3 ligase catalytic domains"/>
    <property type="match status" value="1"/>
</dbReference>
<keyword evidence="10" id="KW-0234">DNA repair</keyword>
<dbReference type="InterPro" id="IPR018123">
    <property type="entry name" value="WWE-dom_subgr"/>
</dbReference>
<dbReference type="InterPro" id="IPR016024">
    <property type="entry name" value="ARM-type_fold"/>
</dbReference>
<feature type="compositionally biased region" description="Basic residues" evidence="15">
    <location>
        <begin position="166"/>
        <end position="176"/>
    </location>
</feature>
<evidence type="ECO:0000256" key="2">
    <source>
        <dbReference type="ARBA" id="ARBA00004642"/>
    </source>
</evidence>
<dbReference type="InterPro" id="IPR035983">
    <property type="entry name" value="Hect_E3_ubiquitin_ligase"/>
</dbReference>
<dbReference type="Gene3D" id="1.25.10.10">
    <property type="entry name" value="Leucine-rich Repeat Variant"/>
    <property type="match status" value="1"/>
</dbReference>
<dbReference type="InterPro" id="IPR011989">
    <property type="entry name" value="ARM-like"/>
</dbReference>
<dbReference type="GO" id="GO:0006281">
    <property type="term" value="P:DNA repair"/>
    <property type="evidence" value="ECO:0007669"/>
    <property type="project" value="UniProtKB-KW"/>
</dbReference>
<evidence type="ECO:0000256" key="13">
    <source>
        <dbReference type="RuleBase" id="RU369009"/>
    </source>
</evidence>
<evidence type="ECO:0000256" key="4">
    <source>
        <dbReference type="ARBA" id="ARBA00006331"/>
    </source>
</evidence>
<dbReference type="SUPFAM" id="SSF56204">
    <property type="entry name" value="Hect, E3 ligase catalytic domain"/>
    <property type="match status" value="1"/>
</dbReference>
<evidence type="ECO:0000256" key="11">
    <source>
        <dbReference type="ARBA" id="ARBA00023242"/>
    </source>
</evidence>
<dbReference type="InterPro" id="IPR004170">
    <property type="entry name" value="WWE_dom"/>
</dbReference>
<keyword evidence="8 12" id="KW-0833">Ubl conjugation pathway</keyword>
<dbReference type="Gene3D" id="3.30.720.50">
    <property type="match status" value="1"/>
</dbReference>
<feature type="compositionally biased region" description="Low complexity" evidence="15">
    <location>
        <begin position="993"/>
        <end position="1023"/>
    </location>
</feature>
<dbReference type="GO" id="GO:0016607">
    <property type="term" value="C:nuclear speck"/>
    <property type="evidence" value="ECO:0007669"/>
    <property type="project" value="TreeGrafter"/>
</dbReference>
<feature type="compositionally biased region" description="Polar residues" evidence="15">
    <location>
        <begin position="830"/>
        <end position="863"/>
    </location>
</feature>
<dbReference type="EC" id="2.3.2.26" evidence="13"/>
<dbReference type="EMBL" id="JANEYF010001724">
    <property type="protein sequence ID" value="KAJ8958566.1"/>
    <property type="molecule type" value="Genomic_DNA"/>
</dbReference>
<feature type="compositionally biased region" description="Basic and acidic residues" evidence="15">
    <location>
        <begin position="121"/>
        <end position="137"/>
    </location>
</feature>
<feature type="compositionally biased region" description="Low complexity" evidence="15">
    <location>
        <begin position="1484"/>
        <end position="1495"/>
    </location>
</feature>
<feature type="region of interest" description="Disordered" evidence="15">
    <location>
        <begin position="830"/>
        <end position="864"/>
    </location>
</feature>
<sequence length="1976" mass="218939">MADPANTLAAASTSRRKRVLPTQPRSEAKRLRTSSQEDHSPETKVNISRSSYKVKGGKSGHSKKSEQPEPANNLKSRSQGELPSTSTHKEKKPSQISSFKPRRSSIRYLKPDPEQQIALEVETKTKRNSKHSIDLNHKQNNLDLSFKNNNTDPSSSLSNISSEVGKKHKLKKHRKSSSSPSSSRVKLDEKTEEVKIHKSEKHSAYNEKPDIGVKEKSKKSEKHKYKGNSSFNLRANYSLSAEDTSEASTSSANLTYPQGGHKYPLRSQSKTSVAHTSYSSSLQTKKSLPERGKRELVALGASSSQPTTRDHSEPSRLTRSGAVLRRSTRNSKGNLIIDIKYNMLRQGTAQQRVRVQAQVAQVAAAAAREEQQGSKSSGAASDEAPSPQEATQALPASGGPSGPGADSESDDSEVGRLQALLEARGLPPHLFGALGPRMQHLLHRSMGTNSSVARAQALIPGLQAIGDEGQQLQAVIEMCQVLVMGNEEILTGFPVKQVVPALITLLGMEHNFDIMNHACRALTYMMEALPRSSAVVVDAVPVFLEKLQVIQCMDVAEQSLTALDMLSRRHSKAILQARGVSACLMYLDFFSINAQRNALSITANCCLNLTLEEFQYVQESLPLLASRLTQQDKKCVESVCLAFSRLVDSFQLEPARLQEIASTELLTNLQQLLVVTPPIVSTGTFITVLRMLSVMCANCPDLALTLLKQNIAETLLYLLTGSAEVSQDDVDLIPRQPQEQFEITALIGELMPKLPTDGIFAVDALLERPSSIAKDQPIWQWRDDRGLWHPYGAVDSRIIEAAHLNGDDEVSLNTLGRIYTIDFHSMQQINEDTGTSRPVQRRFTPTSVQSSPAEPSQTSSRPLSASRDARVACLREERGLAAAFIRSLFSVLYEVYSSSAGPAVRCKCLKALLRMVYYATPELLKDVLKNQVVSSHIAGMMASSDLRIVVGALQMAEILMTKLPEEFGVHFRREGVLHQINRLADPEVPLGVSPPKSSCSSTSFSSTLNESQPGTSQPSSSTSLQTANGSASIGGTPVSSTMYSSTPYTQRLQDSDTRSPSPSHVRLSDVLKRKRVAKRAGGTSRSKTRHEDLPLSPSLMQDLFTKAASLGNSTPSNPSRPRYSGSSSKTSFLQSLNPARWGRSMNSSHDRNYSKDSLNNLSKSASNSHITAGNREKTRTWIRDQATKFIDSYSGTEDESHPATNVIIRLKLAIDKLSTLKCGEALLELREILMESDISPFEVNYSGLIKALLSYLADINGPYDRDQRLRIFLNVFAGCPLEANIINMSDFNSTWMSALVAKLNGCVSQLEQFPVKVHDLPASSGAGRGGTSALKFFNTHQLKCNLQRHPECSNLKQWKGGTVKIDPLALVQAIERYLVVRGYGRLRDKDSADSDDGDSDDDIDDTLAGVVISQTGTRHKLQFLIGNNVLPYNMTVYQAVRQFSNNGNDQSETDTDNETPLGNAGIWVQTHVIYYRPLKEETPSGKNTSGTSSSHSSRKGKGSSSKSTSRRKGDDLWNEGVTPQTHSPLSPFLTTQLPDSVTIQDASLEVLCLLRILNAVNMYWCTLYPTIEYKLVLPSTEFLNSKIAAKASRQLQDPLVIMTASFYATSFDRDRALQRLLDMSPELSSSDSQERVTPRLDRRKRTISREEILKQAEQVMQDLATSKALLEVQYENEVGTGLGPTLEFYALVSKELQKTSLELWNAPGSSDNEYVHNPVGLFPTPLSRGAKVSQITKVKSKFRFLGKFMAKAVMDSRMLDLPFSVTFYRWLLGQEHCLTLADLKYVNPDIYKTLRKMQDLIRERDEILANMDLSEEEKNEEIEKLEFDGCSIEDLGIDFVIPGHNVDLMKNGKSTHVTIHNLHLYVRLMTYWILHEGVSRQMESLREGFESVFPLQNLRVFQPEELESVFCGSPKDYSLGWDIKTLMECCRPDHGYTADSKAIRFLFEVLSSYDREEQRMFVQFLTGSPPTSCGRF</sequence>
<evidence type="ECO:0000256" key="9">
    <source>
        <dbReference type="ARBA" id="ARBA00022990"/>
    </source>
</evidence>
<dbReference type="GO" id="GO:0061630">
    <property type="term" value="F:ubiquitin protein ligase activity"/>
    <property type="evidence" value="ECO:0007669"/>
    <property type="project" value="UniProtKB-UniRule"/>
</dbReference>
<comment type="caution">
    <text evidence="18">The sequence shown here is derived from an EMBL/GenBank/DDBJ whole genome shotgun (WGS) entry which is preliminary data.</text>
</comment>
<evidence type="ECO:0000256" key="6">
    <source>
        <dbReference type="ARBA" id="ARBA00022679"/>
    </source>
</evidence>
<dbReference type="GO" id="GO:0009966">
    <property type="term" value="P:regulation of signal transduction"/>
    <property type="evidence" value="ECO:0007669"/>
    <property type="project" value="UniProtKB-ARBA"/>
</dbReference>
<dbReference type="PANTHER" id="PTHR45670">
    <property type="entry name" value="E3 UBIQUITIN-PROTEIN LIGASE TRIP12"/>
    <property type="match status" value="1"/>
</dbReference>
<keyword evidence="9" id="KW-0007">Acetylation</keyword>
<comment type="similarity">
    <text evidence="4 13">Belongs to the UPL family. K-HECT subfamily.</text>
</comment>
<feature type="compositionally biased region" description="Basic and acidic residues" evidence="15">
    <location>
        <begin position="287"/>
        <end position="296"/>
    </location>
</feature>
<reference evidence="18" key="1">
    <citation type="journal article" date="2023" name="Insect Mol. Biol.">
        <title>Genome sequencing provides insights into the evolution of gene families encoding plant cell wall-degrading enzymes in longhorned beetles.</title>
        <authorList>
            <person name="Shin N.R."/>
            <person name="Okamura Y."/>
            <person name="Kirsch R."/>
            <person name="Pauchet Y."/>
        </authorList>
    </citation>
    <scope>NUCLEOTIDE SEQUENCE</scope>
    <source>
        <strain evidence="18">RBIC_L_NR</strain>
    </source>
</reference>
<evidence type="ECO:0000313" key="18">
    <source>
        <dbReference type="EMBL" id="KAJ8958566.1"/>
    </source>
</evidence>
<feature type="compositionally biased region" description="Basic and acidic residues" evidence="15">
    <location>
        <begin position="26"/>
        <end position="42"/>
    </location>
</feature>
<feature type="region of interest" description="Disordered" evidence="15">
    <location>
        <begin position="1479"/>
        <end position="1531"/>
    </location>
</feature>
<dbReference type="FunFam" id="3.30.720.50:FF:000001">
    <property type="entry name" value="E3 ubiquitin-protein ligase TRIP12 isoform X1"/>
    <property type="match status" value="1"/>
</dbReference>
<feature type="compositionally biased region" description="Polar residues" evidence="15">
    <location>
        <begin position="138"/>
        <end position="160"/>
    </location>
</feature>